<dbReference type="OrthoDB" id="9804629at2"/>
<keyword evidence="3 9" id="KW-0813">Transport</keyword>
<dbReference type="Gene3D" id="1.10.3720.10">
    <property type="entry name" value="MetI-like"/>
    <property type="match status" value="1"/>
</dbReference>
<sequence>MSFSRYSILPGFWLSFGYSLFWLSFIVLLPLVGLILYSTHINSHQLVMILTDQRLLSALKLSFYTSFCASLLSSILGGFLAWNLIRYEFKGKKIIDSMIDLPLALPTAIAGIALTDLYAPNGLFGTILPFKVAYTPLGIILALIFVTIPFVIRTLQPVIKEFPPSLQEAAYTLGATRLQTFIYIFLPILFPAWLTGFSLSVARSLGEYGSVVFIAANIPYKTEILPILIVSKLDQFDYTSATVISLLMLLVSFSLLFFFNLFQKHFKPYRLILSTSQLSPFNIFQRNT</sequence>
<keyword evidence="12" id="KW-1185">Reference proteome</keyword>
<keyword evidence="4 9" id="KW-0812">Transmembrane</keyword>
<comment type="caution">
    <text evidence="9">Lacks conserved residue(s) required for the propagation of feature annotation.</text>
</comment>
<feature type="domain" description="ABC transmembrane type-1" evidence="10">
    <location>
        <begin position="59"/>
        <end position="259"/>
    </location>
</feature>
<dbReference type="PROSITE" id="PS50928">
    <property type="entry name" value="ABC_TM1"/>
    <property type="match status" value="1"/>
</dbReference>
<evidence type="ECO:0000259" key="10">
    <source>
        <dbReference type="PROSITE" id="PS50928"/>
    </source>
</evidence>
<dbReference type="CDD" id="cd06261">
    <property type="entry name" value="TM_PBP2"/>
    <property type="match status" value="1"/>
</dbReference>
<dbReference type="NCBIfam" id="TIGR02139">
    <property type="entry name" value="permease_CysT"/>
    <property type="match status" value="1"/>
</dbReference>
<evidence type="ECO:0000256" key="6">
    <source>
        <dbReference type="ARBA" id="ARBA00023032"/>
    </source>
</evidence>
<dbReference type="GeneID" id="83702065"/>
<name>A0A318N1E1_9PROT</name>
<proteinExistence type="inferred from homology"/>
<dbReference type="SUPFAM" id="SSF161098">
    <property type="entry name" value="MetI-like"/>
    <property type="match status" value="1"/>
</dbReference>
<accession>A0A318N1E1</accession>
<dbReference type="AlphaFoldDB" id="A0A318N1E1"/>
<evidence type="ECO:0000256" key="9">
    <source>
        <dbReference type="RuleBase" id="RU366001"/>
    </source>
</evidence>
<feature type="transmembrane region" description="Helical" evidence="9">
    <location>
        <begin position="181"/>
        <end position="202"/>
    </location>
</feature>
<gene>
    <name evidence="11" type="primary">cysT</name>
    <name evidence="11" type="ORF">DK869_07095</name>
</gene>
<comment type="caution">
    <text evidence="11">The sequence shown here is derived from an EMBL/GenBank/DDBJ whole genome shotgun (WGS) entry which is preliminary data.</text>
</comment>
<dbReference type="Proteomes" id="UP000247565">
    <property type="component" value="Unassembled WGS sequence"/>
</dbReference>
<feature type="transmembrane region" description="Helical" evidence="9">
    <location>
        <begin position="61"/>
        <end position="85"/>
    </location>
</feature>
<evidence type="ECO:0000256" key="3">
    <source>
        <dbReference type="ARBA" id="ARBA00022448"/>
    </source>
</evidence>
<feature type="transmembrane region" description="Helical" evidence="9">
    <location>
        <begin position="132"/>
        <end position="152"/>
    </location>
</feature>
<dbReference type="GO" id="GO:0005886">
    <property type="term" value="C:plasma membrane"/>
    <property type="evidence" value="ECO:0007669"/>
    <property type="project" value="UniProtKB-SubCell"/>
</dbReference>
<evidence type="ECO:0000256" key="8">
    <source>
        <dbReference type="ARBA" id="ARBA00025323"/>
    </source>
</evidence>
<keyword evidence="5 9" id="KW-1133">Transmembrane helix</keyword>
<dbReference type="InterPro" id="IPR011865">
    <property type="entry name" value="CysT_permease"/>
</dbReference>
<dbReference type="EMBL" id="QGLT01000003">
    <property type="protein sequence ID" value="PXZ00380.1"/>
    <property type="molecule type" value="Genomic_DNA"/>
</dbReference>
<comment type="subcellular location">
    <subcellularLocation>
        <location evidence="1">Cell membrane</location>
        <topology evidence="1">Multi-pass membrane protein</topology>
    </subcellularLocation>
</comment>
<keyword evidence="6 9" id="KW-0764">Sulfate transport</keyword>
<dbReference type="NCBIfam" id="TIGR00969">
    <property type="entry name" value="3a0106s02"/>
    <property type="match status" value="1"/>
</dbReference>
<evidence type="ECO:0000313" key="12">
    <source>
        <dbReference type="Proteomes" id="UP000247565"/>
    </source>
</evidence>
<comment type="function">
    <text evidence="9">Part of the ABC transporter complex (TC 3.A.1.6.1) involved in sulfate/thiosulfate import.</text>
</comment>
<dbReference type="Pfam" id="PF00528">
    <property type="entry name" value="BPD_transp_1"/>
    <property type="match status" value="1"/>
</dbReference>
<evidence type="ECO:0000256" key="1">
    <source>
        <dbReference type="ARBA" id="ARBA00004651"/>
    </source>
</evidence>
<dbReference type="GO" id="GO:0015419">
    <property type="term" value="F:ABC-type sulfate transporter activity"/>
    <property type="evidence" value="ECO:0007669"/>
    <property type="project" value="UniProtKB-UniRule"/>
</dbReference>
<feature type="transmembrane region" description="Helical" evidence="9">
    <location>
        <begin position="12"/>
        <end position="41"/>
    </location>
</feature>
<organism evidence="11 12">
    <name type="scientific">Commensalibacter melissae</name>
    <dbReference type="NCBI Taxonomy" id="2070537"/>
    <lineage>
        <taxon>Bacteria</taxon>
        <taxon>Pseudomonadati</taxon>
        <taxon>Pseudomonadota</taxon>
        <taxon>Alphaproteobacteria</taxon>
        <taxon>Acetobacterales</taxon>
        <taxon>Acetobacteraceae</taxon>
    </lineage>
</organism>
<evidence type="ECO:0000313" key="11">
    <source>
        <dbReference type="EMBL" id="PXZ00380.1"/>
    </source>
</evidence>
<protein>
    <recommendedName>
        <fullName evidence="9">Sulfate transport system permease protein CysT</fullName>
    </recommendedName>
</protein>
<keyword evidence="7 9" id="KW-0472">Membrane</keyword>
<dbReference type="FunFam" id="1.10.3720.10:FF:000004">
    <property type="entry name" value="Sulfate transport system permease protein CysT"/>
    <property type="match status" value="1"/>
</dbReference>
<dbReference type="InterPro" id="IPR035906">
    <property type="entry name" value="MetI-like_sf"/>
</dbReference>
<evidence type="ECO:0000256" key="2">
    <source>
        <dbReference type="ARBA" id="ARBA00011779"/>
    </source>
</evidence>
<comment type="function">
    <text evidence="8">Part of the ABC transporter complex CysAWTP (TC 3.A.1.6.1) involved in sulfate/thiosulfate import. Probably responsible for the translocation of the substrate across the membrane.</text>
</comment>
<evidence type="ECO:0000256" key="4">
    <source>
        <dbReference type="ARBA" id="ARBA00022692"/>
    </source>
</evidence>
<evidence type="ECO:0000256" key="7">
    <source>
        <dbReference type="ARBA" id="ARBA00023136"/>
    </source>
</evidence>
<dbReference type="RefSeq" id="WP_110439303.1">
    <property type="nucleotide sequence ID" value="NZ_CP033087.1"/>
</dbReference>
<reference evidence="11 12" key="1">
    <citation type="submission" date="2018-05" db="EMBL/GenBank/DDBJ databases">
        <title>Reference genomes for bee gut microbiota database.</title>
        <authorList>
            <person name="Ellegaard K.M."/>
        </authorList>
    </citation>
    <scope>NUCLEOTIDE SEQUENCE [LARGE SCALE GENOMIC DNA]</scope>
    <source>
        <strain evidence="11 12">ESL0284</strain>
    </source>
</reference>
<evidence type="ECO:0000256" key="5">
    <source>
        <dbReference type="ARBA" id="ARBA00022989"/>
    </source>
</evidence>
<dbReference type="PANTHER" id="PTHR30406:SF8">
    <property type="entry name" value="SULFATE TRANSPORT SYSTEM PERMEASE PROTEIN CYST"/>
    <property type="match status" value="1"/>
</dbReference>
<dbReference type="InterPro" id="IPR000515">
    <property type="entry name" value="MetI-like"/>
</dbReference>
<feature type="transmembrane region" description="Helical" evidence="9">
    <location>
        <begin position="241"/>
        <end position="262"/>
    </location>
</feature>
<dbReference type="InterPro" id="IPR005667">
    <property type="entry name" value="Sulph_transpt2"/>
</dbReference>
<comment type="similarity">
    <text evidence="9">Belongs to the binding-protein-dependent transport system permease family. CysTW subfamily.</text>
</comment>
<comment type="subunit">
    <text evidence="2">The complex is composed of two ATP-binding proteins (CysA), two transmembrane proteins (CysT and CysW) and a solute-binding protein (CysP).</text>
</comment>
<dbReference type="PANTHER" id="PTHR30406">
    <property type="entry name" value="SULFATE TRANSPORT SYSTEM PERMEASE PROTEIN"/>
    <property type="match status" value="1"/>
</dbReference>
<feature type="transmembrane region" description="Helical" evidence="9">
    <location>
        <begin position="97"/>
        <end position="120"/>
    </location>
</feature>